<gene>
    <name evidence="1" type="ORF">AVLFYP127_00439</name>
</gene>
<accession>A0A6N2T3W5</accession>
<organism evidence="1">
    <name type="scientific">Anaerococcus vaginalis</name>
    <dbReference type="NCBI Taxonomy" id="33037"/>
    <lineage>
        <taxon>Bacteria</taxon>
        <taxon>Bacillati</taxon>
        <taxon>Bacillota</taxon>
        <taxon>Tissierellia</taxon>
        <taxon>Tissierellales</taxon>
        <taxon>Peptoniphilaceae</taxon>
        <taxon>Anaerococcus</taxon>
    </lineage>
</organism>
<evidence type="ECO:0000313" key="1">
    <source>
        <dbReference type="EMBL" id="VYS99438.1"/>
    </source>
</evidence>
<sequence length="94" mass="10997">MDMNFKYKNGSPYVKKKLNNTYNKAVKDTAKSTATRTLILNFLALSLETLHDEFGFGDKRLNQFKDRLENKLDCINNDYVKWEDIGDNITIKEK</sequence>
<reference evidence="1" key="1">
    <citation type="submission" date="2019-11" db="EMBL/GenBank/DDBJ databases">
        <authorList>
            <person name="Feng L."/>
        </authorList>
    </citation>
    <scope>NUCLEOTIDE SEQUENCE</scope>
    <source>
        <strain evidence="1">AvaginalisLFYP127</strain>
    </source>
</reference>
<protein>
    <submittedName>
        <fullName evidence="1">Uncharacterized protein</fullName>
    </submittedName>
</protein>
<dbReference type="EMBL" id="CACRSW010000023">
    <property type="protein sequence ID" value="VYS99438.1"/>
    <property type="molecule type" value="Genomic_DNA"/>
</dbReference>
<dbReference type="AlphaFoldDB" id="A0A6N2T3W5"/>
<name>A0A6N2T3W5_9FIRM</name>
<proteinExistence type="predicted"/>